<feature type="domain" description="GB1/RHD3-type G" evidence="5">
    <location>
        <begin position="711"/>
        <end position="741"/>
    </location>
</feature>
<dbReference type="PROSITE" id="PS51715">
    <property type="entry name" value="G_GB1_RHD3"/>
    <property type="match status" value="1"/>
</dbReference>
<keyword evidence="2" id="KW-0547">Nucleotide-binding</keyword>
<keyword evidence="3" id="KW-0342">GTP-binding</keyword>
<feature type="domain" description="VLIG-type G" evidence="6">
    <location>
        <begin position="711"/>
        <end position="957"/>
    </location>
</feature>
<keyword evidence="8" id="KW-1185">Reference proteome</keyword>
<reference evidence="7" key="1">
    <citation type="submission" date="2021-10" db="EMBL/GenBank/DDBJ databases">
        <title>Tropical sea cucumber genome reveals ecological adaptation and Cuvierian tubules defense mechanism.</title>
        <authorList>
            <person name="Chen T."/>
        </authorList>
    </citation>
    <scope>NUCLEOTIDE SEQUENCE</scope>
    <source>
        <strain evidence="7">Nanhai2018</strain>
        <tissue evidence="7">Muscle</tissue>
    </source>
</reference>
<dbReference type="PANTHER" id="PTHR14819:SF25">
    <property type="entry name" value="CHROMOSOME UNDETERMINED SCAFFOLD_52, WHOLE GENOME SHOTGUN SEQUENCE"/>
    <property type="match status" value="1"/>
</dbReference>
<comment type="similarity">
    <text evidence="4">Belongs to the TRAFAC class dynamin-like GTPase superfamily. GB1/RHD3 GTPase family.</text>
</comment>
<dbReference type="PROSITE" id="PS51717">
    <property type="entry name" value="G_VLIG"/>
    <property type="match status" value="1"/>
</dbReference>
<name>A0A9Q1BTT1_HOLLE</name>
<dbReference type="SUPFAM" id="SSF52540">
    <property type="entry name" value="P-loop containing nucleoside triphosphate hydrolases"/>
    <property type="match status" value="1"/>
</dbReference>
<dbReference type="InterPro" id="IPR057365">
    <property type="entry name" value="URGCP"/>
</dbReference>
<evidence type="ECO:0000256" key="2">
    <source>
        <dbReference type="ARBA" id="ARBA00022741"/>
    </source>
</evidence>
<dbReference type="GO" id="GO:0005525">
    <property type="term" value="F:GTP binding"/>
    <property type="evidence" value="ECO:0007669"/>
    <property type="project" value="UniProtKB-KW"/>
</dbReference>
<dbReference type="OrthoDB" id="1597724at2759"/>
<evidence type="ECO:0000259" key="5">
    <source>
        <dbReference type="PROSITE" id="PS51715"/>
    </source>
</evidence>
<gene>
    <name evidence="7" type="ORF">HOLleu_25978</name>
</gene>
<evidence type="ECO:0000259" key="6">
    <source>
        <dbReference type="PROSITE" id="PS51717"/>
    </source>
</evidence>
<dbReference type="InterPro" id="IPR030386">
    <property type="entry name" value="G_GB1_RHD3_dom"/>
</dbReference>
<dbReference type="EMBL" id="JAIZAY010000012">
    <property type="protein sequence ID" value="KAJ8032449.1"/>
    <property type="molecule type" value="Genomic_DNA"/>
</dbReference>
<evidence type="ECO:0000313" key="8">
    <source>
        <dbReference type="Proteomes" id="UP001152320"/>
    </source>
</evidence>
<comment type="caution">
    <text evidence="7">The sequence shown here is derived from an EMBL/GenBank/DDBJ whole genome shotgun (WGS) entry which is preliminary data.</text>
</comment>
<evidence type="ECO:0000256" key="3">
    <source>
        <dbReference type="ARBA" id="ARBA00023134"/>
    </source>
</evidence>
<evidence type="ECO:0000313" key="7">
    <source>
        <dbReference type="EMBL" id="KAJ8032449.1"/>
    </source>
</evidence>
<dbReference type="PANTHER" id="PTHR14819">
    <property type="entry name" value="GTP-BINDING"/>
    <property type="match status" value="1"/>
</dbReference>
<dbReference type="Pfam" id="PF25683">
    <property type="entry name" value="URGCP_GTPase"/>
    <property type="match status" value="1"/>
</dbReference>
<organism evidence="7 8">
    <name type="scientific">Holothuria leucospilota</name>
    <name type="common">Black long sea cucumber</name>
    <name type="synonym">Mertensiothuria leucospilota</name>
    <dbReference type="NCBI Taxonomy" id="206669"/>
    <lineage>
        <taxon>Eukaryota</taxon>
        <taxon>Metazoa</taxon>
        <taxon>Echinodermata</taxon>
        <taxon>Eleutherozoa</taxon>
        <taxon>Echinozoa</taxon>
        <taxon>Holothuroidea</taxon>
        <taxon>Aspidochirotacea</taxon>
        <taxon>Aspidochirotida</taxon>
        <taxon>Holothuriidae</taxon>
        <taxon>Holothuria</taxon>
    </lineage>
</organism>
<dbReference type="Gene3D" id="3.40.50.300">
    <property type="entry name" value="P-loop containing nucleotide triphosphate hydrolases"/>
    <property type="match status" value="1"/>
</dbReference>
<dbReference type="InterPro" id="IPR052986">
    <property type="entry name" value="VLIG_GTPase"/>
</dbReference>
<dbReference type="Pfam" id="PF25496">
    <property type="entry name" value="URGCP"/>
    <property type="match status" value="1"/>
</dbReference>
<dbReference type="Proteomes" id="UP001152320">
    <property type="component" value="Chromosome 12"/>
</dbReference>
<protein>
    <submittedName>
        <fullName evidence="7">Interferon-induced very large GTPase 1</fullName>
    </submittedName>
</protein>
<dbReference type="InterPro" id="IPR027417">
    <property type="entry name" value="P-loop_NTPase"/>
</dbReference>
<proteinExistence type="inferred from homology"/>
<dbReference type="InterPro" id="IPR030383">
    <property type="entry name" value="G_VLIG_dom"/>
</dbReference>
<sequence length="1717" mass="199004">MNKETIKEACKEAIGNGFRRLKVDLSNEYLTTTVCNMLATYFEIPPAKKEEILKGAPPGLLLLEHLEGRLIIQPFNVSRIREAFKYLRLEAAAARVDSHHNFIACKMGHVTKNDDLSSDEEEEISYVNRRQVESFTSFKQRVKLGRILTLDDMLNIKDPERSFVLPVELFWDKITSLDYRITSPELTDRSNTSIRDFIFAVLHTSSNFLRRDILTKLSSCQLAVPLVLQGPEGRLPIFLTWALRGVYKKVRTSNFPDPLEVPIISHPVFTVTFLRVGEERLSKSDFLNYLLSESQGNQKHSFFLSKENDVVKPTFSCGSVEVAWYVPHTEERGCLNRPITFLNLRGDSSLYHKQTLFACEAANLTVAFIQRDIYRSPSHKQHIDFIKEKSKNSLFVVFEEKDNPSAILKSEYKKENRFLVVRNLQVKDIAEKVSERIASVCCDEQNPTKMAHVMDSFVDCGFSFDLSHENQKVIADKVRAIIPDQIPMDTFKVDTLRLYPLWQKLVELDNKMASLEVHENESVEHTLSRLESEKYKVRLKEMEAEISPEVKCFWQLLKLLESDKDTFEFSIKSLQEKLFDLTHSQFKLVDVEKRFLEGKIKERESCDTARLQHELGGQIDYHALYKRETENQWRLSIGIEDFIRELGQFYEAHSNITEKEPIAADFTRLPLLVAQFLLKGYPLELLDDKTYTVQLAWIQGVFKELSKLLDDAKLVVVSVVGVQGSGKSTLLNSLFGTNFPVQAGRCTKGLFCRLLRIESDFSSKLGFEYLLVLDTEGLRSDHGGEADNLSNRRLDNKMVTLAMCLADLTIINVEGECMGPEMTGFLQIAAHTLIRMKEVDLISQCTIVQQRVSDITAVQKNRTNMYRIIAHLDSAVCHAAEAESLSDRYGKFSDIFRIELEKDTKFIPNLWNGNMNPPNPLYSESIKSLKDTILKLTSQFTISTFKNRLVDVCRALMEENFILNFEDTSKAIEYNEFSFQCNKWIADARLDIHGHWQRWQREIRNAESTEVDDTCAEIEKHLDDKIDENKTRVYNSLKRYSSGENKLHSSHLNDFQKTIESSIEHLASDTKNKIRNEKIASKWASSDIPLFVAKMTKDLRKKAKEKALSLSKNKDMHNSKLSDLREVFENCWKTWMETVEDSFNSKRVNTSDINTECENILLKVCHHNAVRNDILFLLKKEGGIHHHLHGFKCQDYTPSKSSVKIIKHKGNAFMTQKWKEANQTDIETFVMSVVSENLEKLKAKCYKRAFDANLVHISLQKCLEELTLSDRCSKRKPPNTLIAKVLLHVCGKTSEIVLKNQRAYEKENSCQEELNKQKEELYNDFVSFYEKPFQDDRAFECLRHELITCMRHLFLDKLSLDLIKVFTNEVIRSKSNLHDIVLEYLFREMEPLKYMEYIGNNTEFVILWLRNKIAKMLVKETTGKSWIQGKSEENVKDYIEFLRGKLSSRAVKRCSQSNTMEDWCQQFRGLVGSEKYPLNSDLSDVLVYDISSLQEFTKKVVTFCEEKLFEEICNKMNLPGINETAQCGDLLENELKRPYETILQNFWGCQVKCPFCGAPCKEQKTIKHKHESFCHYPRGLSGKKWEKSSKLVEEFCSSSVFSENSCYEMNDGFHLYKNYSEDYPNWSILRYDNRDPELAYWRWVMTHLNDYCAHFYQCLPADIPDSWQTKDTPDITAIKFSNKMRLQTAFRQRKKAAWENIKTTYSFTDKAPIVSKK</sequence>
<evidence type="ECO:0000256" key="4">
    <source>
        <dbReference type="PROSITE-ProRule" id="PRU01052"/>
    </source>
</evidence>
<evidence type="ECO:0000256" key="1">
    <source>
        <dbReference type="ARBA" id="ARBA00006828"/>
    </source>
</evidence>
<comment type="similarity">
    <text evidence="1">Belongs to the TRAFAC class dynamin-like GTPase superfamily. Very large inducible GTPase (VLIG) family.</text>
</comment>
<accession>A0A9Q1BTT1</accession>